<sequence length="312" mass="35454">MDKDNVLDYRLFDGDDDAETVAYKQILNGVISQTLPPAEAARQMDEWVTQEAVSRLTKFEDRNPPLSLSDEEMDNIHLVAPNPSRHMDMMIGSIARVSSACPPGHPSQTRLVEFLQALKELPRHEVPNVSYDENHAPVWGTKVIWPFGTEASEFFVPLFQREATDLAYPYSDVETPGSESQIRWRNLQSFMAQLTTLDLIDCRSASALNYILPSFYAYPDLDQRGQDGTRRIAADLEAAAQWLLPDDARTWVRRRCMENAGELWTEGNWDIWRQQLAFFANDERFPAATRALAAAIQAKIEGSRADQRCNDN</sequence>
<gene>
    <name evidence="1" type="ORF">AAL_05451</name>
</gene>
<organism evidence="1 2">
    <name type="scientific">Moelleriella libera RCEF 2490</name>
    <dbReference type="NCBI Taxonomy" id="1081109"/>
    <lineage>
        <taxon>Eukaryota</taxon>
        <taxon>Fungi</taxon>
        <taxon>Dikarya</taxon>
        <taxon>Ascomycota</taxon>
        <taxon>Pezizomycotina</taxon>
        <taxon>Sordariomycetes</taxon>
        <taxon>Hypocreomycetidae</taxon>
        <taxon>Hypocreales</taxon>
        <taxon>Clavicipitaceae</taxon>
        <taxon>Moelleriella</taxon>
    </lineage>
</organism>
<dbReference type="STRING" id="1081109.A0A168ABW3"/>
<dbReference type="Proteomes" id="UP000078544">
    <property type="component" value="Unassembled WGS sequence"/>
</dbReference>
<evidence type="ECO:0000313" key="2">
    <source>
        <dbReference type="Proteomes" id="UP000078544"/>
    </source>
</evidence>
<dbReference type="AlphaFoldDB" id="A0A168ABW3"/>
<accession>A0A168ABW3</accession>
<keyword evidence="2" id="KW-1185">Reference proteome</keyword>
<protein>
    <submittedName>
        <fullName evidence="1">Uncharacterized protein</fullName>
    </submittedName>
</protein>
<dbReference type="Pfam" id="PF12311">
    <property type="entry name" value="DUF3632"/>
    <property type="match status" value="1"/>
</dbReference>
<dbReference type="EMBL" id="AZGY01000012">
    <property type="protein sequence ID" value="KZZ93735.1"/>
    <property type="molecule type" value="Genomic_DNA"/>
</dbReference>
<comment type="caution">
    <text evidence="1">The sequence shown here is derived from an EMBL/GenBank/DDBJ whole genome shotgun (WGS) entry which is preliminary data.</text>
</comment>
<dbReference type="InterPro" id="IPR022085">
    <property type="entry name" value="OpdG"/>
</dbReference>
<proteinExistence type="predicted"/>
<reference evidence="1 2" key="1">
    <citation type="journal article" date="2016" name="Genome Biol. Evol.">
        <title>Divergent and convergent evolution of fungal pathogenicity.</title>
        <authorList>
            <person name="Shang Y."/>
            <person name="Xiao G."/>
            <person name="Zheng P."/>
            <person name="Cen K."/>
            <person name="Zhan S."/>
            <person name="Wang C."/>
        </authorList>
    </citation>
    <scope>NUCLEOTIDE SEQUENCE [LARGE SCALE GENOMIC DNA]</scope>
    <source>
        <strain evidence="1 2">RCEF 2490</strain>
    </source>
</reference>
<name>A0A168ABW3_9HYPO</name>
<evidence type="ECO:0000313" key="1">
    <source>
        <dbReference type="EMBL" id="KZZ93735.1"/>
    </source>
</evidence>
<dbReference type="OrthoDB" id="3350591at2759"/>